<evidence type="ECO:0000313" key="3">
    <source>
        <dbReference type="Proteomes" id="UP000253426"/>
    </source>
</evidence>
<dbReference type="EMBL" id="QNRR01000002">
    <property type="protein sequence ID" value="RBP46213.1"/>
    <property type="molecule type" value="Genomic_DNA"/>
</dbReference>
<reference evidence="2 3" key="1">
    <citation type="submission" date="2018-06" db="EMBL/GenBank/DDBJ databases">
        <title>Genomic Encyclopedia of Type Strains, Phase IV (KMG-IV): sequencing the most valuable type-strain genomes for metagenomic binning, comparative biology and taxonomic classification.</title>
        <authorList>
            <person name="Goeker M."/>
        </authorList>
    </citation>
    <scope>NUCLEOTIDE SEQUENCE [LARGE SCALE GENOMIC DNA]</scope>
    <source>
        <strain evidence="2 3">DSM 25532</strain>
    </source>
</reference>
<organism evidence="2 3">
    <name type="scientific">Roseimicrobium gellanilyticum</name>
    <dbReference type="NCBI Taxonomy" id="748857"/>
    <lineage>
        <taxon>Bacteria</taxon>
        <taxon>Pseudomonadati</taxon>
        <taxon>Verrucomicrobiota</taxon>
        <taxon>Verrucomicrobiia</taxon>
        <taxon>Verrucomicrobiales</taxon>
        <taxon>Verrucomicrobiaceae</taxon>
        <taxon>Roseimicrobium</taxon>
    </lineage>
</organism>
<keyword evidence="1" id="KW-1133">Transmembrane helix</keyword>
<gene>
    <name evidence="2" type="ORF">DES53_102599</name>
</gene>
<proteinExistence type="predicted"/>
<dbReference type="AlphaFoldDB" id="A0A366HTG3"/>
<protein>
    <recommendedName>
        <fullName evidence="4">Leucine rich repeat (LRR) protein</fullName>
    </recommendedName>
</protein>
<evidence type="ECO:0000256" key="1">
    <source>
        <dbReference type="SAM" id="Phobius"/>
    </source>
</evidence>
<keyword evidence="3" id="KW-1185">Reference proteome</keyword>
<sequence>MSSKTMSDSNDLLEKKSRGHRPRWHYFAALAVILLCWSLAAWRYYRIAAVQDALSRDYEISFGEPRPFGMPEALDSAVQRYLVGKRETWKRYNPEIVYGERVRGIFRGSIREMGIYYHEGFRNDLGAALLRFPELKKLEIFENSSHKGDYKLLCESLRRLRNLEELELGGPQINDDAIASLAGHSKLKKLNISYSEFLTPDVLRTLKSLPNLDTLEIGDMYGPGEKEWRSPEVLARFREQLPGVTLKLPQP</sequence>
<name>A0A366HTG3_9BACT</name>
<feature type="transmembrane region" description="Helical" evidence="1">
    <location>
        <begin position="24"/>
        <end position="45"/>
    </location>
</feature>
<dbReference type="Proteomes" id="UP000253426">
    <property type="component" value="Unassembled WGS sequence"/>
</dbReference>
<evidence type="ECO:0008006" key="4">
    <source>
        <dbReference type="Google" id="ProtNLM"/>
    </source>
</evidence>
<dbReference type="Gene3D" id="3.80.10.10">
    <property type="entry name" value="Ribonuclease Inhibitor"/>
    <property type="match status" value="1"/>
</dbReference>
<evidence type="ECO:0000313" key="2">
    <source>
        <dbReference type="EMBL" id="RBP46213.1"/>
    </source>
</evidence>
<keyword evidence="1" id="KW-0472">Membrane</keyword>
<dbReference type="SUPFAM" id="SSF52047">
    <property type="entry name" value="RNI-like"/>
    <property type="match status" value="1"/>
</dbReference>
<keyword evidence="1" id="KW-0812">Transmembrane</keyword>
<accession>A0A366HTG3</accession>
<dbReference type="InterPro" id="IPR032675">
    <property type="entry name" value="LRR_dom_sf"/>
</dbReference>
<comment type="caution">
    <text evidence="2">The sequence shown here is derived from an EMBL/GenBank/DDBJ whole genome shotgun (WGS) entry which is preliminary data.</text>
</comment>